<accession>A0A1I1HSC7</accession>
<evidence type="ECO:0000313" key="1">
    <source>
        <dbReference type="EMBL" id="SFC24353.1"/>
    </source>
</evidence>
<proteinExistence type="predicted"/>
<keyword evidence="2" id="KW-1185">Reference proteome</keyword>
<organism evidence="1 2">
    <name type="scientific">Fructobacillus durionis</name>
    <dbReference type="NCBI Taxonomy" id="283737"/>
    <lineage>
        <taxon>Bacteria</taxon>
        <taxon>Bacillati</taxon>
        <taxon>Bacillota</taxon>
        <taxon>Bacilli</taxon>
        <taxon>Lactobacillales</taxon>
        <taxon>Lactobacillaceae</taxon>
        <taxon>Fructobacillus</taxon>
    </lineage>
</organism>
<evidence type="ECO:0000313" key="2">
    <source>
        <dbReference type="Proteomes" id="UP000199376"/>
    </source>
</evidence>
<gene>
    <name evidence="1" type="ORF">SAMN05660453_0036</name>
</gene>
<dbReference type="EMBL" id="FOLI01000012">
    <property type="protein sequence ID" value="SFC24353.1"/>
    <property type="molecule type" value="Genomic_DNA"/>
</dbReference>
<dbReference type="Proteomes" id="UP000199376">
    <property type="component" value="Unassembled WGS sequence"/>
</dbReference>
<dbReference type="AlphaFoldDB" id="A0A1I1HSC7"/>
<dbReference type="STRING" id="283737.SAMN05660453_0036"/>
<dbReference type="OrthoDB" id="2152144at2"/>
<protein>
    <submittedName>
        <fullName evidence="1">Uncharacterized protein</fullName>
    </submittedName>
</protein>
<dbReference type="RefSeq" id="WP_091503297.1">
    <property type="nucleotide sequence ID" value="NZ_FOLI01000012.1"/>
</dbReference>
<reference evidence="1 2" key="1">
    <citation type="submission" date="2016-10" db="EMBL/GenBank/DDBJ databases">
        <authorList>
            <person name="de Groot N.N."/>
        </authorList>
    </citation>
    <scope>NUCLEOTIDE SEQUENCE [LARGE SCALE GENOMIC DNA]</scope>
    <source>
        <strain evidence="1 2">DSM 19113</strain>
    </source>
</reference>
<name>A0A1I1HSC7_9LACO</name>
<sequence length="132" mass="15034">MTHEMMIVNAYGEPTPVSEMLSKEYLDGLTVEQAEGLAYQAKELKKPLKNVEDMVKERLNEGQQFKNISYSTSKRSAVDQSEATKMAFVKKYGWGAVSVNTPAQLKREFGKAIEEDLEKVTVYSEQKRLTYK</sequence>